<keyword evidence="8 14" id="KW-0479">Metal-binding</keyword>
<evidence type="ECO:0000256" key="2">
    <source>
        <dbReference type="ARBA" id="ARBA00005073"/>
    </source>
</evidence>
<evidence type="ECO:0000256" key="4">
    <source>
        <dbReference type="ARBA" id="ARBA00017504"/>
    </source>
</evidence>
<evidence type="ECO:0000256" key="9">
    <source>
        <dbReference type="ARBA" id="ARBA00022989"/>
    </source>
</evidence>
<keyword evidence="12 14" id="KW-0472">Membrane</keyword>
<keyword evidence="10" id="KW-0560">Oxidoreductase</keyword>
<feature type="transmembrane region" description="Helical" evidence="15">
    <location>
        <begin position="77"/>
        <end position="99"/>
    </location>
</feature>
<accession>A0A0C4WPH2</accession>
<dbReference type="Pfam" id="PF03653">
    <property type="entry name" value="UPF0093"/>
    <property type="match status" value="1"/>
</dbReference>
<reference evidence="16 17" key="1">
    <citation type="journal article" date="2015" name="PLoS ONE">
        <title>Azotobacter Genomes: The Genome of Azotobacter chroococcum NCIMB 8003 (ATCC 4412).</title>
        <authorList>
            <person name="Robson R.L."/>
            <person name="Jones R."/>
            <person name="Robson R.M."/>
            <person name="Schwartz A."/>
            <person name="Richardson T.H."/>
        </authorList>
    </citation>
    <scope>NUCLEOTIDE SEQUENCE [LARGE SCALE GENOMIC DNA]</scope>
    <source>
        <strain evidence="16 17">NCIMB 8003</strain>
    </source>
</reference>
<keyword evidence="6 14" id="KW-0349">Heme</keyword>
<evidence type="ECO:0000256" key="13">
    <source>
        <dbReference type="ARBA" id="ARBA00048390"/>
    </source>
</evidence>
<dbReference type="PANTHER" id="PTHR40255:SF1">
    <property type="entry name" value="PROTOPORPHYRINOGEN IX OXIDASE"/>
    <property type="match status" value="1"/>
</dbReference>
<comment type="similarity">
    <text evidence="3 14">Belongs to the HemJ family.</text>
</comment>
<dbReference type="GO" id="GO:0046872">
    <property type="term" value="F:metal ion binding"/>
    <property type="evidence" value="ECO:0007669"/>
    <property type="project" value="UniProtKB-UniRule"/>
</dbReference>
<dbReference type="EMBL" id="CP010415">
    <property type="protein sequence ID" value="AJE22514.1"/>
    <property type="molecule type" value="Genomic_DNA"/>
</dbReference>
<comment type="pathway">
    <text evidence="2 14">Porphyrin-containing compound metabolism; protoporphyrin-IX biosynthesis; protoporphyrin-IX from protoporphyrinogen-IX: step 1/1.</text>
</comment>
<sequence length="138" mass="14909">MPWLLSVHIVFLLIWCAALFYLPGLIAGSSSANFEVSSRQHAVLLNRQLFNLLATPAALFTIASGTLLFLVQGTLGIWLILKLTAVVVMVVCHALYGALILRLEREPQTVVTSLCVALAVTSALAVLCVVWLVLARPV</sequence>
<dbReference type="UniPathway" id="UPA00251">
    <property type="reaction ID" value="UER00324"/>
</dbReference>
<comment type="catalytic activity">
    <reaction evidence="13 14">
        <text>protoporphyrinogen IX + 3 A = protoporphyrin IX + 3 AH2</text>
        <dbReference type="Rhea" id="RHEA:62000"/>
        <dbReference type="ChEBI" id="CHEBI:13193"/>
        <dbReference type="ChEBI" id="CHEBI:17499"/>
        <dbReference type="ChEBI" id="CHEBI:57306"/>
        <dbReference type="ChEBI" id="CHEBI:57307"/>
    </reaction>
</comment>
<evidence type="ECO:0000256" key="11">
    <source>
        <dbReference type="ARBA" id="ARBA00023004"/>
    </source>
</evidence>
<keyword evidence="5 14" id="KW-1003">Cell membrane</keyword>
<evidence type="ECO:0000256" key="8">
    <source>
        <dbReference type="ARBA" id="ARBA00022723"/>
    </source>
</evidence>
<dbReference type="InterPro" id="IPR005265">
    <property type="entry name" value="HemJ-like"/>
</dbReference>
<comment type="cofactor">
    <cofactor evidence="14">
        <name>heme b</name>
        <dbReference type="ChEBI" id="CHEBI:60344"/>
    </cofactor>
    <text evidence="14">Binds 1 heme b (iron(II)-protoporphyrin IX) group per subunit.</text>
</comment>
<gene>
    <name evidence="16" type="ORF">Achr_31050</name>
</gene>
<keyword evidence="17" id="KW-1185">Reference proteome</keyword>
<dbReference type="GO" id="GO:0070818">
    <property type="term" value="F:protoporphyrinogen oxidase activity"/>
    <property type="evidence" value="ECO:0007669"/>
    <property type="project" value="UniProtKB-UniRule"/>
</dbReference>
<dbReference type="PIRSF" id="PIRSF004638">
    <property type="entry name" value="UCP004638"/>
    <property type="match status" value="1"/>
</dbReference>
<evidence type="ECO:0000313" key="17">
    <source>
        <dbReference type="Proteomes" id="UP000068210"/>
    </source>
</evidence>
<dbReference type="GO" id="GO:0006782">
    <property type="term" value="P:protoporphyrinogen IX biosynthetic process"/>
    <property type="evidence" value="ECO:0007669"/>
    <property type="project" value="UniProtKB-UniRule"/>
</dbReference>
<evidence type="ECO:0000256" key="5">
    <source>
        <dbReference type="ARBA" id="ARBA00022475"/>
    </source>
</evidence>
<evidence type="ECO:0000313" key="16">
    <source>
        <dbReference type="EMBL" id="AJE22514.1"/>
    </source>
</evidence>
<organism evidence="16 17">
    <name type="scientific">Azotobacter chroococcum NCIMB 8003</name>
    <dbReference type="NCBI Taxonomy" id="1328314"/>
    <lineage>
        <taxon>Bacteria</taxon>
        <taxon>Pseudomonadati</taxon>
        <taxon>Pseudomonadota</taxon>
        <taxon>Gammaproteobacteria</taxon>
        <taxon>Pseudomonadales</taxon>
        <taxon>Pseudomonadaceae</taxon>
        <taxon>Azotobacter</taxon>
    </lineage>
</organism>
<dbReference type="Proteomes" id="UP000068210">
    <property type="component" value="Chromosome"/>
</dbReference>
<evidence type="ECO:0000256" key="6">
    <source>
        <dbReference type="ARBA" id="ARBA00022617"/>
    </source>
</evidence>
<keyword evidence="11 14" id="KW-0408">Iron</keyword>
<name>A0A0C4WPH2_9GAMM</name>
<evidence type="ECO:0000256" key="12">
    <source>
        <dbReference type="ARBA" id="ARBA00023136"/>
    </source>
</evidence>
<comment type="subcellular location">
    <subcellularLocation>
        <location evidence="1">Cell membrane</location>
        <topology evidence="1">Multi-pass membrane protein</topology>
    </subcellularLocation>
</comment>
<evidence type="ECO:0000256" key="10">
    <source>
        <dbReference type="ARBA" id="ARBA00023002"/>
    </source>
</evidence>
<protein>
    <recommendedName>
        <fullName evidence="4 14">Protoporphyrinogen IX oxidase</fullName>
        <ecNumber evidence="14">1.3.99.-</ecNumber>
    </recommendedName>
</protein>
<keyword evidence="7 15" id="KW-0812">Transmembrane</keyword>
<dbReference type="EC" id="1.3.99.-" evidence="14"/>
<dbReference type="HOGENOM" id="CLU_125006_3_0_6"/>
<evidence type="ECO:0000256" key="1">
    <source>
        <dbReference type="ARBA" id="ARBA00004651"/>
    </source>
</evidence>
<comment type="function">
    <text evidence="14">Catalyzes the oxidation of protoporphyrinogen IX to protoporphyrin IX.</text>
</comment>
<evidence type="ECO:0000256" key="14">
    <source>
        <dbReference type="PIRNR" id="PIRNR004638"/>
    </source>
</evidence>
<keyword evidence="9 15" id="KW-1133">Transmembrane helix</keyword>
<feature type="transmembrane region" description="Helical" evidence="15">
    <location>
        <begin position="6"/>
        <end position="28"/>
    </location>
</feature>
<evidence type="ECO:0000256" key="7">
    <source>
        <dbReference type="ARBA" id="ARBA00022692"/>
    </source>
</evidence>
<dbReference type="KEGG" id="acx:Achr_31050"/>
<dbReference type="PANTHER" id="PTHR40255">
    <property type="entry name" value="UPF0093 MEMBRANE PROTEIN SLR1790"/>
    <property type="match status" value="1"/>
</dbReference>
<evidence type="ECO:0000256" key="15">
    <source>
        <dbReference type="SAM" id="Phobius"/>
    </source>
</evidence>
<dbReference type="STRING" id="1328314.Achr_31050"/>
<dbReference type="GO" id="GO:0005886">
    <property type="term" value="C:plasma membrane"/>
    <property type="evidence" value="ECO:0007669"/>
    <property type="project" value="UniProtKB-SubCell"/>
</dbReference>
<dbReference type="RefSeq" id="WP_039805733.1">
    <property type="nucleotide sequence ID" value="NZ_CP010415.1"/>
</dbReference>
<proteinExistence type="inferred from homology"/>
<dbReference type="AlphaFoldDB" id="A0A0C4WPH2"/>
<feature type="transmembrane region" description="Helical" evidence="15">
    <location>
        <begin position="49"/>
        <end position="71"/>
    </location>
</feature>
<feature type="transmembrane region" description="Helical" evidence="15">
    <location>
        <begin position="111"/>
        <end position="134"/>
    </location>
</feature>
<evidence type="ECO:0000256" key="3">
    <source>
        <dbReference type="ARBA" id="ARBA00006501"/>
    </source>
</evidence>